<accession>A0AAV0XBQ1</accession>
<name>A0AAV0XBQ1_9HEMI</name>
<evidence type="ECO:0000313" key="1">
    <source>
        <dbReference type="EMBL" id="CAI6365959.1"/>
    </source>
</evidence>
<dbReference type="AlphaFoldDB" id="A0AAV0XBQ1"/>
<dbReference type="EMBL" id="CARXXK010000004">
    <property type="protein sequence ID" value="CAI6365959.1"/>
    <property type="molecule type" value="Genomic_DNA"/>
</dbReference>
<evidence type="ECO:0000313" key="3">
    <source>
        <dbReference type="Proteomes" id="UP001160148"/>
    </source>
</evidence>
<sequence length="66" mass="7550">MPQSSLFRSLARTYPTLSTIVQFLCLTRCQKSWRNFCSSDSKPTPPPKFDPINMASELLTAHQLNF</sequence>
<dbReference type="Proteomes" id="UP001160148">
    <property type="component" value="Unassembled WGS sequence"/>
</dbReference>
<keyword evidence="3" id="KW-1185">Reference proteome</keyword>
<comment type="caution">
    <text evidence="1">The sequence shown here is derived from an EMBL/GenBank/DDBJ whole genome shotgun (WGS) entry which is preliminary data.</text>
</comment>
<protein>
    <submittedName>
        <fullName evidence="1">Uncharacterized protein</fullName>
    </submittedName>
</protein>
<gene>
    <name evidence="1" type="ORF">MEUPH1_LOCUS20601</name>
    <name evidence="2" type="ORF">MEUPH1_LOCUS21380</name>
</gene>
<evidence type="ECO:0000313" key="2">
    <source>
        <dbReference type="EMBL" id="CAI6366841.1"/>
    </source>
</evidence>
<reference evidence="1 3" key="1">
    <citation type="submission" date="2023-01" db="EMBL/GenBank/DDBJ databases">
        <authorList>
            <person name="Whitehead M."/>
        </authorList>
    </citation>
    <scope>NUCLEOTIDE SEQUENCE [LARGE SCALE GENOMIC DNA]</scope>
</reference>
<dbReference type="EMBL" id="CARXXK010000004">
    <property type="protein sequence ID" value="CAI6366841.1"/>
    <property type="molecule type" value="Genomic_DNA"/>
</dbReference>
<proteinExistence type="predicted"/>
<organism evidence="1 3">
    <name type="scientific">Macrosiphum euphorbiae</name>
    <name type="common">potato aphid</name>
    <dbReference type="NCBI Taxonomy" id="13131"/>
    <lineage>
        <taxon>Eukaryota</taxon>
        <taxon>Metazoa</taxon>
        <taxon>Ecdysozoa</taxon>
        <taxon>Arthropoda</taxon>
        <taxon>Hexapoda</taxon>
        <taxon>Insecta</taxon>
        <taxon>Pterygota</taxon>
        <taxon>Neoptera</taxon>
        <taxon>Paraneoptera</taxon>
        <taxon>Hemiptera</taxon>
        <taxon>Sternorrhyncha</taxon>
        <taxon>Aphidomorpha</taxon>
        <taxon>Aphidoidea</taxon>
        <taxon>Aphididae</taxon>
        <taxon>Macrosiphini</taxon>
        <taxon>Macrosiphum</taxon>
    </lineage>
</organism>